<reference evidence="2 3" key="2">
    <citation type="submission" date="2018-11" db="EMBL/GenBank/DDBJ databases">
        <authorList>
            <consortium name="Pathogen Informatics"/>
        </authorList>
    </citation>
    <scope>NUCLEOTIDE SEQUENCE [LARGE SCALE GENOMIC DNA]</scope>
    <source>
        <strain evidence="2 3">MHpl1</strain>
    </source>
</reference>
<sequence length="232" mass="26731">MSLTLMTVYFLLEATISTIIRPDCGEKYYADEGNPDQREIHHRLPEASYEDVEITYYGYGNDYSEIKHVLDHRHKVYFQPRHGSLEHATGRNHSDIDLPYGYSSDRYESEERTGSDVENTKRFSYFAIASGPEDTYQRGYHGSSGYDKLEHDSKYPDGSDGDAIERSYFVYGIRYNEDNSAYKKFYVEYSDHGNQYGLGKHGFNRNGWSRFSYSGPWKNTGSDSGSDAHISI</sequence>
<proteinExistence type="predicted"/>
<protein>
    <submittedName>
        <fullName evidence="4">Secreted protein</fullName>
    </submittedName>
</protein>
<organism evidence="4">
    <name type="scientific">Haemonchus placei</name>
    <name type="common">Barber's pole worm</name>
    <dbReference type="NCBI Taxonomy" id="6290"/>
    <lineage>
        <taxon>Eukaryota</taxon>
        <taxon>Metazoa</taxon>
        <taxon>Ecdysozoa</taxon>
        <taxon>Nematoda</taxon>
        <taxon>Chromadorea</taxon>
        <taxon>Rhabditida</taxon>
        <taxon>Rhabditina</taxon>
        <taxon>Rhabditomorpha</taxon>
        <taxon>Strongyloidea</taxon>
        <taxon>Trichostrongylidae</taxon>
        <taxon>Haemonchus</taxon>
    </lineage>
</organism>
<dbReference type="WBParaSite" id="HPLM_0001368501-mRNA-1">
    <property type="protein sequence ID" value="HPLM_0001368501-mRNA-1"/>
    <property type="gene ID" value="HPLM_0001368501"/>
</dbReference>
<keyword evidence="1" id="KW-0732">Signal</keyword>
<evidence type="ECO:0000256" key="1">
    <source>
        <dbReference type="SAM" id="SignalP"/>
    </source>
</evidence>
<reference evidence="4" key="1">
    <citation type="submission" date="2016-04" db="UniProtKB">
        <authorList>
            <consortium name="WormBaseParasite"/>
        </authorList>
    </citation>
    <scope>IDENTIFICATION</scope>
</reference>
<feature type="signal peptide" evidence="1">
    <location>
        <begin position="1"/>
        <end position="17"/>
    </location>
</feature>
<name>A0A0N4WQI1_HAEPC</name>
<feature type="chain" id="PRO_5043123900" evidence="1">
    <location>
        <begin position="18"/>
        <end position="232"/>
    </location>
</feature>
<evidence type="ECO:0000313" key="4">
    <source>
        <dbReference type="WBParaSite" id="HPLM_0001368501-mRNA-1"/>
    </source>
</evidence>
<gene>
    <name evidence="2" type="ORF">HPLM_LOCUS13677</name>
</gene>
<dbReference type="EMBL" id="UZAF01018300">
    <property type="protein sequence ID" value="VDO50203.1"/>
    <property type="molecule type" value="Genomic_DNA"/>
</dbReference>
<evidence type="ECO:0000313" key="3">
    <source>
        <dbReference type="Proteomes" id="UP000268014"/>
    </source>
</evidence>
<keyword evidence="3" id="KW-1185">Reference proteome</keyword>
<accession>A0A0N4WQI1</accession>
<dbReference type="Proteomes" id="UP000268014">
    <property type="component" value="Unassembled WGS sequence"/>
</dbReference>
<evidence type="ECO:0000313" key="2">
    <source>
        <dbReference type="EMBL" id="VDO50203.1"/>
    </source>
</evidence>
<dbReference type="AlphaFoldDB" id="A0A0N4WQI1"/>